<protein>
    <submittedName>
        <fullName evidence="2">Uncharacterized protein</fullName>
    </submittedName>
</protein>
<gene>
    <name evidence="2" type="ORF">BPOR_0385g00020</name>
</gene>
<dbReference type="Proteomes" id="UP000297280">
    <property type="component" value="Unassembled WGS sequence"/>
</dbReference>
<reference evidence="2 3" key="1">
    <citation type="submission" date="2017-12" db="EMBL/GenBank/DDBJ databases">
        <title>Comparative genomics of Botrytis spp.</title>
        <authorList>
            <person name="Valero-Jimenez C.A."/>
            <person name="Tapia P."/>
            <person name="Veloso J."/>
            <person name="Silva-Moreno E."/>
            <person name="Staats M."/>
            <person name="Valdes J.H."/>
            <person name="Van Kan J.A.L."/>
        </authorList>
    </citation>
    <scope>NUCLEOTIDE SEQUENCE [LARGE SCALE GENOMIC DNA]</scope>
    <source>
        <strain evidence="2 3">MUCL3349</strain>
    </source>
</reference>
<dbReference type="AlphaFoldDB" id="A0A4Z1KHI5"/>
<evidence type="ECO:0000313" key="2">
    <source>
        <dbReference type="EMBL" id="TGO85551.1"/>
    </source>
</evidence>
<sequence>MDQNTQNAPTDSVDMAEKKSTAQTNAVINGQKEVNCSPLWNYPPKKSTSPALLPLPAEMIRMIAELLPDSYAACLTLSSRVYLAAKRHRSGIDLGFPLEAFRHQEVTHHQSTNTTTLPSVDARFVSNELRLRSQTWDFLPRSQNDATIEDIAYGGISDRVCNHSKRRSLEFVVSNFVGSNSSLARTVQCHYCWMDFGMRRKHCGVSGTAIIITRWINLGAGLDPNDLSIREAFEDQEGLSEEEFTSGNYEKLLSEMEKKASN</sequence>
<dbReference type="OrthoDB" id="3766406at2759"/>
<feature type="compositionally biased region" description="Polar residues" evidence="1">
    <location>
        <begin position="1"/>
        <end position="10"/>
    </location>
</feature>
<keyword evidence="3" id="KW-1185">Reference proteome</keyword>
<organism evidence="2 3">
    <name type="scientific">Botrytis porri</name>
    <dbReference type="NCBI Taxonomy" id="87229"/>
    <lineage>
        <taxon>Eukaryota</taxon>
        <taxon>Fungi</taxon>
        <taxon>Dikarya</taxon>
        <taxon>Ascomycota</taxon>
        <taxon>Pezizomycotina</taxon>
        <taxon>Leotiomycetes</taxon>
        <taxon>Helotiales</taxon>
        <taxon>Sclerotiniaceae</taxon>
        <taxon>Botrytis</taxon>
    </lineage>
</organism>
<accession>A0A4Z1KHI5</accession>
<name>A0A4Z1KHI5_9HELO</name>
<proteinExistence type="predicted"/>
<comment type="caution">
    <text evidence="2">The sequence shown here is derived from an EMBL/GenBank/DDBJ whole genome shotgun (WGS) entry which is preliminary data.</text>
</comment>
<dbReference type="STRING" id="87229.A0A4Z1KHI5"/>
<evidence type="ECO:0000313" key="3">
    <source>
        <dbReference type="Proteomes" id="UP000297280"/>
    </source>
</evidence>
<feature type="region of interest" description="Disordered" evidence="1">
    <location>
        <begin position="1"/>
        <end position="28"/>
    </location>
</feature>
<dbReference type="EMBL" id="PQXO01000384">
    <property type="protein sequence ID" value="TGO85551.1"/>
    <property type="molecule type" value="Genomic_DNA"/>
</dbReference>
<evidence type="ECO:0000256" key="1">
    <source>
        <dbReference type="SAM" id="MobiDB-lite"/>
    </source>
</evidence>